<sequence length="1176" mass="133888">MCLIKGPVRGHGRLVQNKQKLEVYFEPEDYLNWKSPENYVLVSKPRDGGRAKQHTWSLFLPKTFSTRKGALILYSEGLAVSAWTPAERRKGPYGPTGPRKRLDLELHTLQDLKEAILAYGRRQRAQDRAWQPYLHFRSQPESQASRQIQPGYSAKRYLRGLLRTWPPDSVSRLQSAGFLKDSVLLQDSELNVSKNLRPQQDLSGVPPKYHLLPVFPPFWIQQGKSFEQGQQGLDEGEAGAGLVDQGSVPENHSSQGTHLPPLRKQPWREEAVLAEDMAGENQHCAQALKENHDENWQLTSRRACGHAHIAHSWLLSDKPHITFCGGTFRNRKADLSDIQGDRKLHKGRSSRLFPEPPAERCLFPPVASSTASEKSTPGEVKTKKAPKALKLPPISEEPPRVLDPLGSGLKAQEPPAELFIFPVEIHFHTQQPPKEKPRRGGAPHPESGAETEETRPFWRASLKRTSLARPRMLRVHLPVDSGRDTLSPQGNPSCPPAFHKTLTQQGSKARHKSSHSCLSPFAFEDDDAPPQNVTPPLSLIKGRKSPASQRGPDSPRTSGHSSPTGSAVVRRPRGTLPAEGQDSRDPTLGHFLLGPDGENVCLSLPGPTQTEELLCGEDLTTLILFSMIFTIANTESGTDLHTNLNETSPLTQKPEKQGAQQSLEAAAQKTGEPQSCINKGPMCSNRREFYTRKLHIDMTPFLKVISHWEDEGLCRHAHRHSDAELRRMTLEPLNASMAEHIQTPEADAVHKVGRDYDVHHLHRRLPGHGPESSEKLGPVDTSLLPKEREWKTKARLFSQHTPANISHEMELIDKAKRKKRTKMDKSKAPKREREGKVRREAEAAVGKPKKSKARKKPELTAKAKKPGSKRKRPQKERSLVTELSGPDAINSEETEDTSDRGFSPSGSLVGDPWLSPGYDAPESQVSIDIRSSPTQTVAVTGNMESEEERSLEDPSKDLLAKKEQERALRDRLRAERAEMRRLEVERKRREQEEQRRLQQAQLERAERMKEELELEQRRRAEEIRLRKQRLEEEQRWQAEEERKQRLQLQVAQERARQQQEEFRRKLQELQTKKQQEEAERAEAEKQRQKELEMQLAEEQKRLMEMAEEERREYQQRKQEEEKARLEAEERRQKEEEAARLALEEAMKQGQEQARYWTFGRQLPRGTVRGPDCRVLG</sequence>
<feature type="region of interest" description="Disordered" evidence="1">
    <location>
        <begin position="1060"/>
        <end position="1091"/>
    </location>
</feature>
<feature type="compositionally biased region" description="Basic and acidic residues" evidence="1">
    <location>
        <begin position="951"/>
        <end position="964"/>
    </location>
</feature>
<accession>A0A8C4KYU9</accession>
<feature type="region of interest" description="Disordered" evidence="1">
    <location>
        <begin position="236"/>
        <end position="265"/>
    </location>
</feature>
<feature type="region of interest" description="Disordered" evidence="1">
    <location>
        <begin position="346"/>
        <end position="385"/>
    </location>
</feature>
<feature type="compositionally biased region" description="Polar residues" evidence="1">
    <location>
        <begin position="638"/>
        <end position="651"/>
    </location>
</feature>
<dbReference type="PANTHER" id="PTHR21937:SF5">
    <property type="entry name" value="GENE 973-RELATED"/>
    <property type="match status" value="1"/>
</dbReference>
<feature type="compositionally biased region" description="Polar residues" evidence="1">
    <location>
        <begin position="248"/>
        <end position="257"/>
    </location>
</feature>
<evidence type="ECO:0000313" key="2">
    <source>
        <dbReference type="Ensembl" id="ENSEASP00005003092.1"/>
    </source>
</evidence>
<feature type="region of interest" description="Disordered" evidence="1">
    <location>
        <begin position="979"/>
        <end position="999"/>
    </location>
</feature>
<feature type="region of interest" description="Disordered" evidence="1">
    <location>
        <begin position="480"/>
        <end position="587"/>
    </location>
</feature>
<feature type="region of interest" description="Disordered" evidence="1">
    <location>
        <begin position="430"/>
        <end position="457"/>
    </location>
</feature>
<feature type="region of interest" description="Disordered" evidence="1">
    <location>
        <begin position="638"/>
        <end position="673"/>
    </location>
</feature>
<feature type="compositionally biased region" description="Basic and acidic residues" evidence="1">
    <location>
        <begin position="823"/>
        <end position="842"/>
    </location>
</feature>
<dbReference type="InterPro" id="IPR031440">
    <property type="entry name" value="DUF4670"/>
</dbReference>
<protein>
    <submittedName>
        <fullName evidence="2">KIAA2012</fullName>
    </submittedName>
</protein>
<name>A0A8C4KYU9_EQUAS</name>
<feature type="compositionally biased region" description="Polar residues" evidence="1">
    <location>
        <begin position="555"/>
        <end position="565"/>
    </location>
</feature>
<proteinExistence type="predicted"/>
<reference evidence="2" key="1">
    <citation type="submission" date="2023-03" db="UniProtKB">
        <authorList>
            <consortium name="Ensembl"/>
        </authorList>
    </citation>
    <scope>IDENTIFICATION</scope>
</reference>
<feature type="compositionally biased region" description="Polar residues" evidence="1">
    <location>
        <begin position="923"/>
        <end position="943"/>
    </location>
</feature>
<gene>
    <name evidence="2" type="primary">KIAA2012</name>
</gene>
<feature type="compositionally biased region" description="Basic and acidic residues" evidence="1">
    <location>
        <begin position="979"/>
        <end position="996"/>
    </location>
</feature>
<dbReference type="Ensembl" id="ENSEAST00005003379.1">
    <property type="protein sequence ID" value="ENSEASP00005003092.1"/>
    <property type="gene ID" value="ENSEASG00005002371.1"/>
</dbReference>
<dbReference type="AlphaFoldDB" id="A0A8C4KYU9"/>
<organism evidence="2">
    <name type="scientific">Equus asinus asinus</name>
    <dbReference type="NCBI Taxonomy" id="83772"/>
    <lineage>
        <taxon>Eukaryota</taxon>
        <taxon>Metazoa</taxon>
        <taxon>Chordata</taxon>
        <taxon>Craniata</taxon>
        <taxon>Vertebrata</taxon>
        <taxon>Euteleostomi</taxon>
        <taxon>Mammalia</taxon>
        <taxon>Eutheria</taxon>
        <taxon>Laurasiatheria</taxon>
        <taxon>Perissodactyla</taxon>
        <taxon>Equidae</taxon>
        <taxon>Equus</taxon>
    </lineage>
</organism>
<dbReference type="PANTHER" id="PTHR21937">
    <property type="entry name" value="CCDC66 DOMAIN-CONTAINING PROTEIN"/>
    <property type="match status" value="1"/>
</dbReference>
<feature type="region of interest" description="Disordered" evidence="1">
    <location>
        <begin position="1106"/>
        <end position="1132"/>
    </location>
</feature>
<feature type="compositionally biased region" description="Basic residues" evidence="1">
    <location>
        <begin position="862"/>
        <end position="874"/>
    </location>
</feature>
<evidence type="ECO:0000256" key="1">
    <source>
        <dbReference type="SAM" id="MobiDB-lite"/>
    </source>
</evidence>
<dbReference type="Pfam" id="PF15709">
    <property type="entry name" value="DUF4670"/>
    <property type="match status" value="1"/>
</dbReference>
<feature type="region of interest" description="Disordered" evidence="1">
    <location>
        <begin position="796"/>
        <end position="964"/>
    </location>
</feature>